<name>A0ABV5UPU3_9MICC</name>
<sequence>MTTAAAVHRQLPFAVRFEWGLDGGRAVASGAQLAVVVDVLSFTTCVSVAVDRGAMVYPYLWKDAGAEDFAAHHGALLAGPRGGGGLSLSPSSLRDAPALGRVVLPSPNGSSIAYELSRDVPLIAAVSLRNAAATADWVAAELPRDAVVAVIAAGERWPGGSLRPAVEDQIGAGAFIAGLAAAGRGGFTPEDGKEGFSPEAEAAMAVFNASEPRLRDALQECSSGRELIGAGYPDDVEIAAELDAGVAVALLREGAFRQP</sequence>
<gene>
    <name evidence="8" type="ORF">ACFFPI_04610</name>
</gene>
<comment type="cofactor">
    <cofactor evidence="1">
        <name>Mg(2+)</name>
        <dbReference type="ChEBI" id="CHEBI:18420"/>
    </cofactor>
</comment>
<keyword evidence="9" id="KW-1185">Reference proteome</keyword>
<reference evidence="8 9" key="1">
    <citation type="submission" date="2024-09" db="EMBL/GenBank/DDBJ databases">
        <authorList>
            <person name="Sun Q."/>
            <person name="Mori K."/>
        </authorList>
    </citation>
    <scope>NUCLEOTIDE SEQUENCE [LARGE SCALE GENOMIC DNA]</scope>
    <source>
        <strain evidence="8 9">JCM 13519</strain>
    </source>
</reference>
<evidence type="ECO:0000256" key="1">
    <source>
        <dbReference type="ARBA" id="ARBA00001946"/>
    </source>
</evidence>
<evidence type="ECO:0000313" key="9">
    <source>
        <dbReference type="Proteomes" id="UP001589536"/>
    </source>
</evidence>
<accession>A0ABV5UPU3</accession>
<proteinExistence type="inferred from homology"/>
<dbReference type="PANTHER" id="PTHR37311:SF1">
    <property type="entry name" value="2-PHOSPHOSULFOLACTATE PHOSPHATASE-RELATED"/>
    <property type="match status" value="1"/>
</dbReference>
<dbReference type="PANTHER" id="PTHR37311">
    <property type="entry name" value="2-PHOSPHOSULFOLACTATE PHOSPHATASE-RELATED"/>
    <property type="match status" value="1"/>
</dbReference>
<dbReference type="Proteomes" id="UP001589536">
    <property type="component" value="Unassembled WGS sequence"/>
</dbReference>
<dbReference type="Gene3D" id="3.90.1560.10">
    <property type="entry name" value="ComB-like"/>
    <property type="match status" value="1"/>
</dbReference>
<evidence type="ECO:0000256" key="2">
    <source>
        <dbReference type="ARBA" id="ARBA00009997"/>
    </source>
</evidence>
<evidence type="ECO:0000256" key="3">
    <source>
        <dbReference type="ARBA" id="ARBA00012953"/>
    </source>
</evidence>
<dbReference type="EMBL" id="JBHMBH010000009">
    <property type="protein sequence ID" value="MFB9713434.1"/>
    <property type="molecule type" value="Genomic_DNA"/>
</dbReference>
<evidence type="ECO:0000256" key="4">
    <source>
        <dbReference type="ARBA" id="ARBA00021948"/>
    </source>
</evidence>
<dbReference type="EC" id="3.1.3.71" evidence="3"/>
<keyword evidence="6" id="KW-0460">Magnesium</keyword>
<comment type="caution">
    <text evidence="8">The sequence shown here is derived from an EMBL/GenBank/DDBJ whole genome shotgun (WGS) entry which is preliminary data.</text>
</comment>
<protein>
    <recommendedName>
        <fullName evidence="4">Probable 2-phosphosulfolactate phosphatase</fullName>
        <ecNumber evidence="3">3.1.3.71</ecNumber>
    </recommendedName>
</protein>
<dbReference type="InterPro" id="IPR036702">
    <property type="entry name" value="ComB-like_sf"/>
</dbReference>
<dbReference type="InterPro" id="IPR005238">
    <property type="entry name" value="ComB-like"/>
</dbReference>
<organism evidence="8 9">
    <name type="scientific">Arthrobacter methylotrophus</name>
    <dbReference type="NCBI Taxonomy" id="121291"/>
    <lineage>
        <taxon>Bacteria</taxon>
        <taxon>Bacillati</taxon>
        <taxon>Actinomycetota</taxon>
        <taxon>Actinomycetes</taxon>
        <taxon>Micrococcales</taxon>
        <taxon>Micrococcaceae</taxon>
        <taxon>Arthrobacter</taxon>
    </lineage>
</organism>
<comment type="catalytic activity">
    <reaction evidence="7">
        <text>(2R)-O-phospho-3-sulfolactate + H2O = (2R)-3-sulfolactate + phosphate</text>
        <dbReference type="Rhea" id="RHEA:23416"/>
        <dbReference type="ChEBI" id="CHEBI:15377"/>
        <dbReference type="ChEBI" id="CHEBI:15597"/>
        <dbReference type="ChEBI" id="CHEBI:43474"/>
        <dbReference type="ChEBI" id="CHEBI:58738"/>
        <dbReference type="EC" id="3.1.3.71"/>
    </reaction>
</comment>
<comment type="similarity">
    <text evidence="2">Belongs to the ComB family.</text>
</comment>
<dbReference type="RefSeq" id="WP_345033582.1">
    <property type="nucleotide sequence ID" value="NZ_BAABED010000001.1"/>
</dbReference>
<dbReference type="SUPFAM" id="SSF142823">
    <property type="entry name" value="ComB-like"/>
    <property type="match status" value="1"/>
</dbReference>
<evidence type="ECO:0000256" key="5">
    <source>
        <dbReference type="ARBA" id="ARBA00022801"/>
    </source>
</evidence>
<evidence type="ECO:0000256" key="7">
    <source>
        <dbReference type="ARBA" id="ARBA00033711"/>
    </source>
</evidence>
<evidence type="ECO:0000313" key="8">
    <source>
        <dbReference type="EMBL" id="MFB9713434.1"/>
    </source>
</evidence>
<dbReference type="Pfam" id="PF04029">
    <property type="entry name" value="2-ph_phosp"/>
    <property type="match status" value="1"/>
</dbReference>
<evidence type="ECO:0000256" key="6">
    <source>
        <dbReference type="ARBA" id="ARBA00022842"/>
    </source>
</evidence>
<keyword evidence="5" id="KW-0378">Hydrolase</keyword>